<dbReference type="EMBL" id="CP033897">
    <property type="protein sequence ID" value="AZA12292.1"/>
    <property type="molecule type" value="Genomic_DNA"/>
</dbReference>
<dbReference type="InterPro" id="IPR035959">
    <property type="entry name" value="RutC-like_sf"/>
</dbReference>
<dbReference type="AlphaFoldDB" id="A0A3G6J2X4"/>
<dbReference type="EC" id="3.5.4.-" evidence="2"/>
<dbReference type="CDD" id="cd02199">
    <property type="entry name" value="YjgF_YER057c_UK114_like_1"/>
    <property type="match status" value="1"/>
</dbReference>
<proteinExistence type="predicted"/>
<dbReference type="PANTHER" id="PTHR43760:SF1">
    <property type="entry name" value="ENDORIBONUCLEASE L-PSP_CHORISMATE MUTASE-LIKE DOMAIN-CONTAINING PROTEIN"/>
    <property type="match status" value="1"/>
</dbReference>
<accession>A0A3G6J2X4</accession>
<dbReference type="InterPro" id="IPR013813">
    <property type="entry name" value="Endoribo_LPSP/chorism_mut-like"/>
</dbReference>
<dbReference type="Pfam" id="PF14588">
    <property type="entry name" value="YjgF_endoribonc"/>
    <property type="match status" value="1"/>
</dbReference>
<evidence type="ECO:0000313" key="2">
    <source>
        <dbReference type="EMBL" id="AZA12292.1"/>
    </source>
</evidence>
<keyword evidence="3" id="KW-1185">Reference proteome</keyword>
<protein>
    <submittedName>
        <fullName evidence="2">Reactive intermediate deaminase TdcF</fullName>
        <ecNumber evidence="2">3.5.4.-</ecNumber>
    </submittedName>
</protein>
<reference evidence="2 3" key="1">
    <citation type="submission" date="2018-11" db="EMBL/GenBank/DDBJ databases">
        <authorList>
            <person name="Kleinhagauer T."/>
            <person name="Glaeser S.P."/>
            <person name="Spergser J."/>
            <person name="Ruckert C."/>
            <person name="Kaempfer P."/>
            <person name="Busse H.-J."/>
        </authorList>
    </citation>
    <scope>NUCLEOTIDE SEQUENCE [LARGE SCALE GENOMIC DNA]</scope>
    <source>
        <strain evidence="2 3">W8</strain>
    </source>
</reference>
<dbReference type="RefSeq" id="WP_123935530.1">
    <property type="nucleotide sequence ID" value="NZ_CP033897.1"/>
</dbReference>
<dbReference type="Proteomes" id="UP000271587">
    <property type="component" value="Chromosome"/>
</dbReference>
<dbReference type="KEGG" id="cgk:CGERO_10030"/>
<gene>
    <name evidence="2" type="primary">tdcF</name>
    <name evidence="2" type="ORF">CGERO_10030</name>
</gene>
<keyword evidence="2" id="KW-0378">Hydrolase</keyword>
<dbReference type="Gene3D" id="3.30.1330.40">
    <property type="entry name" value="RutC-like"/>
    <property type="match status" value="1"/>
</dbReference>
<dbReference type="PANTHER" id="PTHR43760">
    <property type="entry name" value="ENDORIBONUCLEASE-RELATED"/>
    <property type="match status" value="1"/>
</dbReference>
<evidence type="ECO:0000259" key="1">
    <source>
        <dbReference type="Pfam" id="PF14588"/>
    </source>
</evidence>
<dbReference type="OrthoDB" id="9806229at2"/>
<dbReference type="SUPFAM" id="SSF55298">
    <property type="entry name" value="YjgF-like"/>
    <property type="match status" value="1"/>
</dbReference>
<sequence>MSSVSDRLLELGIRLPEVAAPVAGYVPAIQVGNQVWTSGQLPFVEGSLPAMGKVGADVSPEDAKDYARLAALNALAAIDALVGIDRVERVLKIVGFVASADEFGGQPGVVNGASELMGEIFGSAGAHARSAVGVAELPLNAPVEIEVVVELTAP</sequence>
<evidence type="ECO:0000313" key="3">
    <source>
        <dbReference type="Proteomes" id="UP000271587"/>
    </source>
</evidence>
<feature type="domain" description="Endoribonuclease L-PSP/chorismate mutase-like" evidence="1">
    <location>
        <begin position="7"/>
        <end position="147"/>
    </location>
</feature>
<name>A0A3G6J2X4_9CORY</name>
<dbReference type="GO" id="GO:0016787">
    <property type="term" value="F:hydrolase activity"/>
    <property type="evidence" value="ECO:0007669"/>
    <property type="project" value="UniProtKB-KW"/>
</dbReference>
<organism evidence="2 3">
    <name type="scientific">Corynebacterium gerontici</name>
    <dbReference type="NCBI Taxonomy" id="2079234"/>
    <lineage>
        <taxon>Bacteria</taxon>
        <taxon>Bacillati</taxon>
        <taxon>Actinomycetota</taxon>
        <taxon>Actinomycetes</taxon>
        <taxon>Mycobacteriales</taxon>
        <taxon>Corynebacteriaceae</taxon>
        <taxon>Corynebacterium</taxon>
    </lineage>
</organism>